<dbReference type="RefSeq" id="WP_381219802.1">
    <property type="nucleotide sequence ID" value="NZ_JBHSPC010000156.1"/>
</dbReference>
<organism evidence="1 2">
    <name type="scientific">Streptomyces incanus</name>
    <dbReference type="NCBI Taxonomy" id="887453"/>
    <lineage>
        <taxon>Bacteria</taxon>
        <taxon>Bacillati</taxon>
        <taxon>Actinomycetota</taxon>
        <taxon>Actinomycetes</taxon>
        <taxon>Kitasatosporales</taxon>
        <taxon>Streptomycetaceae</taxon>
        <taxon>Streptomyces</taxon>
    </lineage>
</organism>
<comment type="caution">
    <text evidence="1">The sequence shown here is derived from an EMBL/GenBank/DDBJ whole genome shotgun (WGS) entry which is preliminary data.</text>
</comment>
<dbReference type="Proteomes" id="UP001596183">
    <property type="component" value="Unassembled WGS sequence"/>
</dbReference>
<reference evidence="2" key="1">
    <citation type="journal article" date="2019" name="Int. J. Syst. Evol. Microbiol.">
        <title>The Global Catalogue of Microorganisms (GCM) 10K type strain sequencing project: providing services to taxonomists for standard genome sequencing and annotation.</title>
        <authorList>
            <consortium name="The Broad Institute Genomics Platform"/>
            <consortium name="The Broad Institute Genome Sequencing Center for Infectious Disease"/>
            <person name="Wu L."/>
            <person name="Ma J."/>
        </authorList>
    </citation>
    <scope>NUCLEOTIDE SEQUENCE [LARGE SCALE GENOMIC DNA]</scope>
    <source>
        <strain evidence="2">JCM 13852</strain>
    </source>
</reference>
<dbReference type="EMBL" id="JBHSPC010000156">
    <property type="protein sequence ID" value="MFC5675192.1"/>
    <property type="molecule type" value="Genomic_DNA"/>
</dbReference>
<protein>
    <recommendedName>
        <fullName evidence="3">Transposase</fullName>
    </recommendedName>
</protein>
<evidence type="ECO:0000313" key="2">
    <source>
        <dbReference type="Proteomes" id="UP001596183"/>
    </source>
</evidence>
<sequence>MSQVWVSRCGIRTATGDDKSGCAARIAAHLLLMGVHRARLLGYGRKDLVRLLDATGIE</sequence>
<evidence type="ECO:0008006" key="3">
    <source>
        <dbReference type="Google" id="ProtNLM"/>
    </source>
</evidence>
<keyword evidence="2" id="KW-1185">Reference proteome</keyword>
<evidence type="ECO:0000313" key="1">
    <source>
        <dbReference type="EMBL" id="MFC5675192.1"/>
    </source>
</evidence>
<name>A0ABW0XX25_9ACTN</name>
<gene>
    <name evidence="1" type="ORF">ACFP2V_35585</name>
</gene>
<proteinExistence type="predicted"/>
<accession>A0ABW0XX25</accession>